<name>A0A2X0KE64_9BASI</name>
<evidence type="ECO:0000313" key="2">
    <source>
        <dbReference type="Proteomes" id="UP000249723"/>
    </source>
</evidence>
<gene>
    <name evidence="1" type="ORF">BZ3500_MVSOF-1268-A1-R1_CHR1-2G01298</name>
</gene>
<sequence length="73" mass="8224">MLDLLFITLGQIARWPTRWHPSFAPNRSVTCRTILCASVISTIEEMINLPEVSHRCAHHLIRPMPISSATPTS</sequence>
<proteinExistence type="predicted"/>
<evidence type="ECO:0000313" key="1">
    <source>
        <dbReference type="EMBL" id="SCZ91269.1"/>
    </source>
</evidence>
<keyword evidence="2" id="KW-1185">Reference proteome</keyword>
<reference evidence="2" key="1">
    <citation type="submission" date="2016-10" db="EMBL/GenBank/DDBJ databases">
        <authorList>
            <person name="Jeantristanb JTB J.-T."/>
            <person name="Ricardo R."/>
        </authorList>
    </citation>
    <scope>NUCLEOTIDE SEQUENCE [LARGE SCALE GENOMIC DNA]</scope>
</reference>
<organism evidence="1 2">
    <name type="scientific">Microbotryum saponariae</name>
    <dbReference type="NCBI Taxonomy" id="289078"/>
    <lineage>
        <taxon>Eukaryota</taxon>
        <taxon>Fungi</taxon>
        <taxon>Dikarya</taxon>
        <taxon>Basidiomycota</taxon>
        <taxon>Pucciniomycotina</taxon>
        <taxon>Microbotryomycetes</taxon>
        <taxon>Microbotryales</taxon>
        <taxon>Microbotryaceae</taxon>
        <taxon>Microbotryum</taxon>
    </lineage>
</organism>
<dbReference type="Proteomes" id="UP000249723">
    <property type="component" value="Unassembled WGS sequence"/>
</dbReference>
<protein>
    <submittedName>
        <fullName evidence="1">BZ3500_MvSof-1268-A1-R1_Chr1-2g01298 protein</fullName>
    </submittedName>
</protein>
<dbReference type="EMBL" id="FMWP01000015">
    <property type="protein sequence ID" value="SCZ91269.1"/>
    <property type="molecule type" value="Genomic_DNA"/>
</dbReference>
<accession>A0A2X0KE64</accession>
<dbReference type="AlphaFoldDB" id="A0A2X0KE64"/>